<name>A0A9Q1B6H2_9SAUR</name>
<keyword evidence="3" id="KW-1185">Reference proteome</keyword>
<feature type="region of interest" description="Disordered" evidence="1">
    <location>
        <begin position="1"/>
        <end position="52"/>
    </location>
</feature>
<evidence type="ECO:0000256" key="1">
    <source>
        <dbReference type="SAM" id="MobiDB-lite"/>
    </source>
</evidence>
<organism evidence="2 3">
    <name type="scientific">Phrynocephalus forsythii</name>
    <dbReference type="NCBI Taxonomy" id="171643"/>
    <lineage>
        <taxon>Eukaryota</taxon>
        <taxon>Metazoa</taxon>
        <taxon>Chordata</taxon>
        <taxon>Craniata</taxon>
        <taxon>Vertebrata</taxon>
        <taxon>Euteleostomi</taxon>
        <taxon>Lepidosauria</taxon>
        <taxon>Squamata</taxon>
        <taxon>Bifurcata</taxon>
        <taxon>Unidentata</taxon>
        <taxon>Episquamata</taxon>
        <taxon>Toxicofera</taxon>
        <taxon>Iguania</taxon>
        <taxon>Acrodonta</taxon>
        <taxon>Agamidae</taxon>
        <taxon>Agaminae</taxon>
        <taxon>Phrynocephalus</taxon>
    </lineage>
</organism>
<proteinExistence type="predicted"/>
<dbReference type="AlphaFoldDB" id="A0A9Q1B6H2"/>
<evidence type="ECO:0000313" key="3">
    <source>
        <dbReference type="Proteomes" id="UP001142489"/>
    </source>
</evidence>
<protein>
    <submittedName>
        <fullName evidence="2">Uncharacterized protein</fullName>
    </submittedName>
</protein>
<gene>
    <name evidence="2" type="ORF">JRQ81_006562</name>
</gene>
<feature type="compositionally biased region" description="Acidic residues" evidence="1">
    <location>
        <begin position="25"/>
        <end position="37"/>
    </location>
</feature>
<dbReference type="OrthoDB" id="10009801at2759"/>
<accession>A0A9Q1B6H2</accession>
<dbReference type="EMBL" id="JAPFRF010000002">
    <property type="protein sequence ID" value="KAJ7341727.1"/>
    <property type="molecule type" value="Genomic_DNA"/>
</dbReference>
<reference evidence="2" key="1">
    <citation type="journal article" date="2023" name="DNA Res.">
        <title>Chromosome-level genome assembly of Phrynocephalus forsythii using third-generation DNA sequencing and Hi-C analysis.</title>
        <authorList>
            <person name="Qi Y."/>
            <person name="Zhao W."/>
            <person name="Zhao Y."/>
            <person name="Niu C."/>
            <person name="Cao S."/>
            <person name="Zhang Y."/>
        </authorList>
    </citation>
    <scope>NUCLEOTIDE SEQUENCE</scope>
    <source>
        <tissue evidence="2">Muscle</tissue>
    </source>
</reference>
<dbReference type="Proteomes" id="UP001142489">
    <property type="component" value="Unassembled WGS sequence"/>
</dbReference>
<comment type="caution">
    <text evidence="2">The sequence shown here is derived from an EMBL/GenBank/DDBJ whole genome shotgun (WGS) entry which is preliminary data.</text>
</comment>
<evidence type="ECO:0000313" key="2">
    <source>
        <dbReference type="EMBL" id="KAJ7341727.1"/>
    </source>
</evidence>
<sequence length="148" mass="16669">MKLGSHHVLKGPLSWGSKSRQEPPEREEEEEEEEEEGAQNAVKLRASGGSGRADLRSLGAITGSDSQLLHWFEKKDVDDVKVHTQYEISVQQRFIGKPDITYRLLSAKTPEVIPILEMQLSKKIQFLEDALGFVRSEKTHQEEVGTSI</sequence>